<protein>
    <submittedName>
        <fullName evidence="1">Uncharacterized protein</fullName>
    </submittedName>
</protein>
<gene>
    <name evidence="1" type="ORF">HO173_008813</name>
</gene>
<dbReference type="AlphaFoldDB" id="A0A8H6FQZ0"/>
<organism evidence="1 2">
    <name type="scientific">Letharia columbiana</name>
    <dbReference type="NCBI Taxonomy" id="112416"/>
    <lineage>
        <taxon>Eukaryota</taxon>
        <taxon>Fungi</taxon>
        <taxon>Dikarya</taxon>
        <taxon>Ascomycota</taxon>
        <taxon>Pezizomycotina</taxon>
        <taxon>Lecanoromycetes</taxon>
        <taxon>OSLEUM clade</taxon>
        <taxon>Lecanoromycetidae</taxon>
        <taxon>Lecanorales</taxon>
        <taxon>Lecanorineae</taxon>
        <taxon>Parmeliaceae</taxon>
        <taxon>Letharia</taxon>
    </lineage>
</organism>
<dbReference type="EMBL" id="JACCJC010000042">
    <property type="protein sequence ID" value="KAF6233057.1"/>
    <property type="molecule type" value="Genomic_DNA"/>
</dbReference>
<sequence>MPRVRSREYHGQQRCYNFQLVGEKDTRRSMATTDSATGTLVAWHDEGSKVVGAVSSEMAIPYSAKTLHERTMVPRAAADTLKRGWQDGSIVSLSKWTGPMDQTRSWVYHRCSLRHI</sequence>
<keyword evidence="2" id="KW-1185">Reference proteome</keyword>
<comment type="caution">
    <text evidence="1">The sequence shown here is derived from an EMBL/GenBank/DDBJ whole genome shotgun (WGS) entry which is preliminary data.</text>
</comment>
<reference evidence="1 2" key="1">
    <citation type="journal article" date="2020" name="Genomics">
        <title>Complete, high-quality genomes from long-read metagenomic sequencing of two wolf lichen thalli reveals enigmatic genome architecture.</title>
        <authorList>
            <person name="McKenzie S.K."/>
            <person name="Walston R.F."/>
            <person name="Allen J.L."/>
        </authorList>
    </citation>
    <scope>NUCLEOTIDE SEQUENCE [LARGE SCALE GENOMIC DNA]</scope>
    <source>
        <strain evidence="1">WasteWater2</strain>
    </source>
</reference>
<evidence type="ECO:0000313" key="2">
    <source>
        <dbReference type="Proteomes" id="UP000578531"/>
    </source>
</evidence>
<dbReference type="GeneID" id="59290467"/>
<dbReference type="RefSeq" id="XP_037162479.1">
    <property type="nucleotide sequence ID" value="XM_037310709.1"/>
</dbReference>
<name>A0A8H6FQZ0_9LECA</name>
<evidence type="ECO:0000313" key="1">
    <source>
        <dbReference type="EMBL" id="KAF6233057.1"/>
    </source>
</evidence>
<proteinExistence type="predicted"/>
<dbReference type="Proteomes" id="UP000578531">
    <property type="component" value="Unassembled WGS sequence"/>
</dbReference>
<accession>A0A8H6FQZ0</accession>